<dbReference type="RefSeq" id="WP_404604454.1">
    <property type="nucleotide sequence ID" value="NZ_JBIYDN010000002.1"/>
</dbReference>
<dbReference type="PANTHER" id="PTHR35936:SF17">
    <property type="entry name" value="ARGININE-BINDING EXTRACELLULAR PROTEIN ARTP"/>
    <property type="match status" value="1"/>
</dbReference>
<gene>
    <name evidence="4" type="ORF">ABH943_000772</name>
</gene>
<keyword evidence="1 2" id="KW-0732">Signal</keyword>
<dbReference type="InterPro" id="IPR006311">
    <property type="entry name" value="TAT_signal"/>
</dbReference>
<reference evidence="4 5" key="1">
    <citation type="submission" date="2024-11" db="EMBL/GenBank/DDBJ databases">
        <title>Using genomics to understand microbial adaptation to soil warming.</title>
        <authorList>
            <person name="Deangelis K.M. PhD."/>
        </authorList>
    </citation>
    <scope>NUCLEOTIDE SEQUENCE [LARGE SCALE GENOMIC DNA]</scope>
    <source>
        <strain evidence="4 5">GAS97</strain>
    </source>
</reference>
<protein>
    <submittedName>
        <fullName evidence="4">Polar amino acid transport system substrate-binding protein</fullName>
    </submittedName>
</protein>
<feature type="signal peptide" evidence="2">
    <location>
        <begin position="1"/>
        <end position="29"/>
    </location>
</feature>
<sequence length="282" mass="30504">MKRREALQRSLVASAGLAAVAATMPSARAQGNAASTLDRIKQTKELRVAALTGEEPYFHKDIVSNAWSGACIAMSNDIASNFGAKVVEVESTYANSVLDLQSGKVDIAFALNPTPARALAIDFTTPILVHSFTVIGRKGLPPVNSWEDINKPSARVAVDLGTSHEIIARRYLPKATITGFKVRDQALLAIMSGRADYVVVLTVLAINALKKNPELGSLSIPKPELTMPANMGVRIEADGRWRDFLSVWADYNRSLGTMRQWMLDALAQAGIKPGDIPPQVHF</sequence>
<comment type="caution">
    <text evidence="4">The sequence shown here is derived from an EMBL/GenBank/DDBJ whole genome shotgun (WGS) entry which is preliminary data.</text>
</comment>
<evidence type="ECO:0000313" key="4">
    <source>
        <dbReference type="EMBL" id="MFK4440766.1"/>
    </source>
</evidence>
<dbReference type="Proteomes" id="UP001620514">
    <property type="component" value="Unassembled WGS sequence"/>
</dbReference>
<proteinExistence type="predicted"/>
<dbReference type="Pfam" id="PF00497">
    <property type="entry name" value="SBP_bac_3"/>
    <property type="match status" value="1"/>
</dbReference>
<dbReference type="Gene3D" id="3.40.190.10">
    <property type="entry name" value="Periplasmic binding protein-like II"/>
    <property type="match status" value="2"/>
</dbReference>
<dbReference type="SUPFAM" id="SSF53850">
    <property type="entry name" value="Periplasmic binding protein-like II"/>
    <property type="match status" value="1"/>
</dbReference>
<dbReference type="EMBL" id="JBIYDN010000002">
    <property type="protein sequence ID" value="MFK4440766.1"/>
    <property type="molecule type" value="Genomic_DNA"/>
</dbReference>
<dbReference type="InterPro" id="IPR001638">
    <property type="entry name" value="Solute-binding_3/MltF_N"/>
</dbReference>
<keyword evidence="5" id="KW-1185">Reference proteome</keyword>
<dbReference type="PANTHER" id="PTHR35936">
    <property type="entry name" value="MEMBRANE-BOUND LYTIC MUREIN TRANSGLYCOSYLASE F"/>
    <property type="match status" value="1"/>
</dbReference>
<evidence type="ECO:0000259" key="3">
    <source>
        <dbReference type="SMART" id="SM00062"/>
    </source>
</evidence>
<feature type="domain" description="Solute-binding protein family 3/N-terminal" evidence="3">
    <location>
        <begin position="45"/>
        <end position="269"/>
    </location>
</feature>
<organism evidence="4 5">
    <name type="scientific">Caballeronia udeis</name>
    <dbReference type="NCBI Taxonomy" id="1232866"/>
    <lineage>
        <taxon>Bacteria</taxon>
        <taxon>Pseudomonadati</taxon>
        <taxon>Pseudomonadota</taxon>
        <taxon>Betaproteobacteria</taxon>
        <taxon>Burkholderiales</taxon>
        <taxon>Burkholderiaceae</taxon>
        <taxon>Caballeronia</taxon>
    </lineage>
</organism>
<evidence type="ECO:0000256" key="1">
    <source>
        <dbReference type="ARBA" id="ARBA00022729"/>
    </source>
</evidence>
<evidence type="ECO:0000313" key="5">
    <source>
        <dbReference type="Proteomes" id="UP001620514"/>
    </source>
</evidence>
<dbReference type="PROSITE" id="PS51318">
    <property type="entry name" value="TAT"/>
    <property type="match status" value="1"/>
</dbReference>
<dbReference type="SMART" id="SM00062">
    <property type="entry name" value="PBPb"/>
    <property type="match status" value="1"/>
</dbReference>
<accession>A0ABW8MAU2</accession>
<evidence type="ECO:0000256" key="2">
    <source>
        <dbReference type="SAM" id="SignalP"/>
    </source>
</evidence>
<name>A0ABW8MAU2_9BURK</name>
<feature type="chain" id="PRO_5046835058" evidence="2">
    <location>
        <begin position="30"/>
        <end position="282"/>
    </location>
</feature>